<dbReference type="Gene3D" id="2.30.30.40">
    <property type="entry name" value="SH3 Domains"/>
    <property type="match status" value="1"/>
</dbReference>
<gene>
    <name evidence="2" type="ORF">MNBD_ACTINO02-2258</name>
</gene>
<dbReference type="AlphaFoldDB" id="A0A3B0RL84"/>
<accession>A0A3B0RL84</accession>
<dbReference type="PROSITE" id="PS51257">
    <property type="entry name" value="PROKAR_LIPOPROTEIN"/>
    <property type="match status" value="1"/>
</dbReference>
<evidence type="ECO:0000313" key="2">
    <source>
        <dbReference type="EMBL" id="VAV92221.1"/>
    </source>
</evidence>
<evidence type="ECO:0008006" key="3">
    <source>
        <dbReference type="Google" id="ProtNLM"/>
    </source>
</evidence>
<protein>
    <recommendedName>
        <fullName evidence="3">SH3b domain-containing protein</fullName>
    </recommendedName>
</protein>
<feature type="region of interest" description="Disordered" evidence="1">
    <location>
        <begin position="52"/>
        <end position="80"/>
    </location>
</feature>
<reference evidence="2" key="1">
    <citation type="submission" date="2018-06" db="EMBL/GenBank/DDBJ databases">
        <authorList>
            <person name="Zhirakovskaya E."/>
        </authorList>
    </citation>
    <scope>NUCLEOTIDE SEQUENCE</scope>
</reference>
<proteinExistence type="predicted"/>
<feature type="compositionally biased region" description="Low complexity" evidence="1">
    <location>
        <begin position="52"/>
        <end position="74"/>
    </location>
</feature>
<evidence type="ECO:0000256" key="1">
    <source>
        <dbReference type="SAM" id="MobiDB-lite"/>
    </source>
</evidence>
<dbReference type="EMBL" id="UOEK01000022">
    <property type="protein sequence ID" value="VAV92221.1"/>
    <property type="molecule type" value="Genomic_DNA"/>
</dbReference>
<organism evidence="2">
    <name type="scientific">hydrothermal vent metagenome</name>
    <dbReference type="NCBI Taxonomy" id="652676"/>
    <lineage>
        <taxon>unclassified sequences</taxon>
        <taxon>metagenomes</taxon>
        <taxon>ecological metagenomes</taxon>
    </lineage>
</organism>
<sequence>MNQRTRLLATVAAFAFVATACSGSGDNFVPVTVESTTTAVPATTTTTIAVTTTTTPPASSTTTTTVAPTTTTTVLPGDPMDFGPSAGDVLAVIGVESDDVLNVRQAPGINQNIVATAPPLSHNLIAVGNTRALPNSIWIEITLNGTPGWVSYSFVGYLGNTDDATAEVVADYGSIPSGASVDEVVEFTLATFVSVDPQSRVARPAAPIVGDPTEVTVDVVGIGDDAVRGYRLHIFVQLEAGVYSLMSVERTYICGRGVSGGLCL</sequence>
<name>A0A3B0RL84_9ZZZZ</name>